<dbReference type="InterPro" id="IPR005814">
    <property type="entry name" value="Aminotrans_3"/>
</dbReference>
<dbReference type="InterPro" id="IPR010164">
    <property type="entry name" value="Orn_aminotrans"/>
</dbReference>
<dbReference type="OrthoDB" id="9801834at2"/>
<comment type="similarity">
    <text evidence="8">Belongs to the class-III pyridoxal-phosphate-dependent aminotransferase family.</text>
</comment>
<dbReference type="Gene3D" id="3.90.1150.10">
    <property type="entry name" value="Aspartate Aminotransferase, domain 1"/>
    <property type="match status" value="1"/>
</dbReference>
<evidence type="ECO:0000256" key="6">
    <source>
        <dbReference type="ARBA" id="ARBA00022898"/>
    </source>
</evidence>
<protein>
    <recommendedName>
        <fullName evidence="3">ornithine aminotransferase</fullName>
        <ecNumber evidence="3">2.6.1.13</ecNumber>
    </recommendedName>
    <alternativeName>
        <fullName evidence="7">Ornithine--oxo-acid aminotransferase</fullName>
    </alternativeName>
</protein>
<dbReference type="InterPro" id="IPR015424">
    <property type="entry name" value="PyrdxlP-dep_Trfase"/>
</dbReference>
<dbReference type="PROSITE" id="PS00600">
    <property type="entry name" value="AA_TRANSFER_CLASS_3"/>
    <property type="match status" value="1"/>
</dbReference>
<evidence type="ECO:0000256" key="5">
    <source>
        <dbReference type="ARBA" id="ARBA00022679"/>
    </source>
</evidence>
<dbReference type="AlphaFoldDB" id="A0A178M5E3"/>
<accession>A0A178M5E3</accession>
<dbReference type="PANTHER" id="PTHR11986:SF18">
    <property type="entry name" value="ORNITHINE AMINOTRANSFERASE, MITOCHONDRIAL"/>
    <property type="match status" value="1"/>
</dbReference>
<dbReference type="InterPro" id="IPR049704">
    <property type="entry name" value="Aminotrans_3_PPA_site"/>
</dbReference>
<evidence type="ECO:0000256" key="1">
    <source>
        <dbReference type="ARBA" id="ARBA00001933"/>
    </source>
</evidence>
<dbReference type="EMBL" id="LWQT01000120">
    <property type="protein sequence ID" value="OAN43972.1"/>
    <property type="molecule type" value="Genomic_DNA"/>
</dbReference>
<evidence type="ECO:0000313" key="9">
    <source>
        <dbReference type="EMBL" id="OAN43972.1"/>
    </source>
</evidence>
<keyword evidence="5" id="KW-0808">Transferase</keyword>
<dbReference type="EC" id="2.6.1.13" evidence="3"/>
<dbReference type="GO" id="GO:0004587">
    <property type="term" value="F:ornithine aminotransferase activity"/>
    <property type="evidence" value="ECO:0007669"/>
    <property type="project" value="UniProtKB-EC"/>
</dbReference>
<evidence type="ECO:0000256" key="2">
    <source>
        <dbReference type="ARBA" id="ARBA00004998"/>
    </source>
</evidence>
<dbReference type="SUPFAM" id="SSF53383">
    <property type="entry name" value="PLP-dependent transferases"/>
    <property type="match status" value="1"/>
</dbReference>
<dbReference type="InterPro" id="IPR015422">
    <property type="entry name" value="PyrdxlP-dep_Trfase_small"/>
</dbReference>
<name>A0A178M5E3_9PROT</name>
<dbReference type="Proteomes" id="UP000078428">
    <property type="component" value="Unassembled WGS sequence"/>
</dbReference>
<dbReference type="PANTHER" id="PTHR11986">
    <property type="entry name" value="AMINOTRANSFERASE CLASS III"/>
    <property type="match status" value="1"/>
</dbReference>
<dbReference type="STRING" id="1285242.A6A04_08805"/>
<dbReference type="RefSeq" id="WP_068495765.1">
    <property type="nucleotide sequence ID" value="NZ_LWQT01000120.1"/>
</dbReference>
<evidence type="ECO:0000256" key="7">
    <source>
        <dbReference type="ARBA" id="ARBA00030587"/>
    </source>
</evidence>
<dbReference type="UniPathway" id="UPA00098">
    <property type="reaction ID" value="UER00358"/>
</dbReference>
<dbReference type="GO" id="GO:0055129">
    <property type="term" value="P:L-proline biosynthetic process"/>
    <property type="evidence" value="ECO:0007669"/>
    <property type="project" value="UniProtKB-UniPathway"/>
</dbReference>
<keyword evidence="4" id="KW-0032">Aminotransferase</keyword>
<dbReference type="GO" id="GO:0030170">
    <property type="term" value="F:pyridoxal phosphate binding"/>
    <property type="evidence" value="ECO:0007669"/>
    <property type="project" value="InterPro"/>
</dbReference>
<dbReference type="InterPro" id="IPR015421">
    <property type="entry name" value="PyrdxlP-dep_Trfase_major"/>
</dbReference>
<gene>
    <name evidence="9" type="primary">rocD</name>
    <name evidence="9" type="ORF">A6A04_08805</name>
</gene>
<dbReference type="InterPro" id="IPR050103">
    <property type="entry name" value="Class-III_PLP-dep_AT"/>
</dbReference>
<reference evidence="9 10" key="1">
    <citation type="submission" date="2016-04" db="EMBL/GenBank/DDBJ databases">
        <title>Draft genome sequence of freshwater magnetotactic bacteria Magnetospirillum marisnigri SP-1 and Magnetospirillum moscoviense BB-1.</title>
        <authorList>
            <person name="Koziaeva V."/>
            <person name="Dziuba M.V."/>
            <person name="Ivanov T.M."/>
            <person name="Kuznetsov B."/>
            <person name="Grouzdev D.S."/>
        </authorList>
    </citation>
    <scope>NUCLEOTIDE SEQUENCE [LARGE SCALE GENOMIC DNA]</scope>
    <source>
        <strain evidence="9 10">SP-1</strain>
    </source>
</reference>
<evidence type="ECO:0000256" key="3">
    <source>
        <dbReference type="ARBA" id="ARBA00012924"/>
    </source>
</evidence>
<evidence type="ECO:0000256" key="8">
    <source>
        <dbReference type="RuleBase" id="RU003560"/>
    </source>
</evidence>
<dbReference type="NCBIfam" id="TIGR01885">
    <property type="entry name" value="Orn_aminotrans"/>
    <property type="match status" value="1"/>
</dbReference>
<evidence type="ECO:0000256" key="4">
    <source>
        <dbReference type="ARBA" id="ARBA00022576"/>
    </source>
</evidence>
<dbReference type="CDD" id="cd00610">
    <property type="entry name" value="OAT_like"/>
    <property type="match status" value="1"/>
</dbReference>
<dbReference type="Gene3D" id="3.40.640.10">
    <property type="entry name" value="Type I PLP-dependent aspartate aminotransferase-like (Major domain)"/>
    <property type="match status" value="1"/>
</dbReference>
<comment type="pathway">
    <text evidence="2">Amino-acid biosynthesis; L-proline biosynthesis; L-glutamate 5-semialdehyde from L-ornithine: step 1/1.</text>
</comment>
<comment type="caution">
    <text evidence="9">The sequence shown here is derived from an EMBL/GenBank/DDBJ whole genome shotgun (WGS) entry which is preliminary data.</text>
</comment>
<dbReference type="PIRSF" id="PIRSF000521">
    <property type="entry name" value="Transaminase_4ab_Lys_Orn"/>
    <property type="match status" value="1"/>
</dbReference>
<sequence>MTTTIEREARWCAHNYQPLPVVLARGQGALLWDEGGRRFIDMMGCYSAVSLGHGHPRILKALTEQASRLAVVSRAYHTTRLGPFLELACRLTGMDGGLPMNTGAEAVETALKAARKWAYTVKGVPPGQARIISCADNFHGRTIAIIGMSSVAQYRDGFGPYPAGFDQVPFGDAEALERAITPDTAAFLVEPIQGEAGIVVPPPGYLAACRRICDDHRVLLIADEVQTGLGRTGRLLACEHDGITPDAVTLGKALGGGVLPVSLFLARREVIDVFRPGDHGSTFGGNPLAAAVGHEALSVLVEEGLIERSAELGERLLSSLRGLGSPLITQIRGKGLFVGIQFDAARVTAHEVCDRLAAKGVLTKDTHRNSIRFAPPLVITPELLDEAVAALRRVLSEVA</sequence>
<comment type="cofactor">
    <cofactor evidence="1">
        <name>pyridoxal 5'-phosphate</name>
        <dbReference type="ChEBI" id="CHEBI:597326"/>
    </cofactor>
</comment>
<dbReference type="Pfam" id="PF00202">
    <property type="entry name" value="Aminotran_3"/>
    <property type="match status" value="1"/>
</dbReference>
<keyword evidence="10" id="KW-1185">Reference proteome</keyword>
<keyword evidence="6 8" id="KW-0663">Pyridoxal phosphate</keyword>
<dbReference type="GO" id="GO:0042802">
    <property type="term" value="F:identical protein binding"/>
    <property type="evidence" value="ECO:0007669"/>
    <property type="project" value="TreeGrafter"/>
</dbReference>
<proteinExistence type="inferred from homology"/>
<evidence type="ECO:0000313" key="10">
    <source>
        <dbReference type="Proteomes" id="UP000078428"/>
    </source>
</evidence>
<organism evidence="9 10">
    <name type="scientific">Paramagnetospirillum marisnigri</name>
    <dbReference type="NCBI Taxonomy" id="1285242"/>
    <lineage>
        <taxon>Bacteria</taxon>
        <taxon>Pseudomonadati</taxon>
        <taxon>Pseudomonadota</taxon>
        <taxon>Alphaproteobacteria</taxon>
        <taxon>Rhodospirillales</taxon>
        <taxon>Magnetospirillaceae</taxon>
        <taxon>Paramagnetospirillum</taxon>
    </lineage>
</organism>
<dbReference type="FunFam" id="3.40.640.10:FF:000011">
    <property type="entry name" value="Ornithine aminotransferase"/>
    <property type="match status" value="1"/>
</dbReference>